<dbReference type="Pfam" id="PF00296">
    <property type="entry name" value="Bac_luciferase"/>
    <property type="match status" value="1"/>
</dbReference>
<dbReference type="PANTHER" id="PTHR43244:SF2">
    <property type="entry name" value="CONSERVED HYPOTHETICAL ALANINE AND PROLINE-RICH PROTEIN"/>
    <property type="match status" value="1"/>
</dbReference>
<evidence type="ECO:0000313" key="3">
    <source>
        <dbReference type="Proteomes" id="UP001500542"/>
    </source>
</evidence>
<accession>A0ABP4B438</accession>
<keyword evidence="3" id="KW-1185">Reference proteome</keyword>
<dbReference type="PANTHER" id="PTHR43244">
    <property type="match status" value="1"/>
</dbReference>
<protein>
    <submittedName>
        <fullName evidence="2">LLM class flavin-dependent oxidoreductase</fullName>
    </submittedName>
</protein>
<evidence type="ECO:0000259" key="1">
    <source>
        <dbReference type="Pfam" id="PF00296"/>
    </source>
</evidence>
<organism evidence="2 3">
    <name type="scientific">Kribbella koreensis</name>
    <dbReference type="NCBI Taxonomy" id="57909"/>
    <lineage>
        <taxon>Bacteria</taxon>
        <taxon>Bacillati</taxon>
        <taxon>Actinomycetota</taxon>
        <taxon>Actinomycetes</taxon>
        <taxon>Propionibacteriales</taxon>
        <taxon>Kribbellaceae</taxon>
        <taxon>Kribbella</taxon>
    </lineage>
</organism>
<name>A0ABP4B438_9ACTN</name>
<reference evidence="3" key="1">
    <citation type="journal article" date="2019" name="Int. J. Syst. Evol. Microbiol.">
        <title>The Global Catalogue of Microorganisms (GCM) 10K type strain sequencing project: providing services to taxonomists for standard genome sequencing and annotation.</title>
        <authorList>
            <consortium name="The Broad Institute Genomics Platform"/>
            <consortium name="The Broad Institute Genome Sequencing Center for Infectious Disease"/>
            <person name="Wu L."/>
            <person name="Ma J."/>
        </authorList>
    </citation>
    <scope>NUCLEOTIDE SEQUENCE [LARGE SCALE GENOMIC DNA]</scope>
    <source>
        <strain evidence="3">JCM 10977</strain>
    </source>
</reference>
<dbReference type="RefSeq" id="WP_343972206.1">
    <property type="nucleotide sequence ID" value="NZ_BAAAHK010000009.1"/>
</dbReference>
<feature type="domain" description="Luciferase-like" evidence="1">
    <location>
        <begin position="24"/>
        <end position="209"/>
    </location>
</feature>
<dbReference type="InterPro" id="IPR036661">
    <property type="entry name" value="Luciferase-like_sf"/>
</dbReference>
<dbReference type="EMBL" id="BAAAHK010000009">
    <property type="protein sequence ID" value="GAA0945778.1"/>
    <property type="molecule type" value="Genomic_DNA"/>
</dbReference>
<gene>
    <name evidence="2" type="ORF">GCM10009554_40930</name>
</gene>
<evidence type="ECO:0000313" key="2">
    <source>
        <dbReference type="EMBL" id="GAA0945778.1"/>
    </source>
</evidence>
<dbReference type="InterPro" id="IPR050564">
    <property type="entry name" value="F420-G6PD/mer"/>
</dbReference>
<comment type="caution">
    <text evidence="2">The sequence shown here is derived from an EMBL/GenBank/DDBJ whole genome shotgun (WGS) entry which is preliminary data.</text>
</comment>
<proteinExistence type="predicted"/>
<dbReference type="SUPFAM" id="SSF51679">
    <property type="entry name" value="Bacterial luciferase-like"/>
    <property type="match status" value="1"/>
</dbReference>
<dbReference type="InterPro" id="IPR011251">
    <property type="entry name" value="Luciferase-like_dom"/>
</dbReference>
<dbReference type="Gene3D" id="3.20.20.30">
    <property type="entry name" value="Luciferase-like domain"/>
    <property type="match status" value="1"/>
</dbReference>
<sequence>MTGTDTSSGVRPFRFGVVAPILNGLPAWRDQVRRIADSGYSTVLMPDVQQWQPAPGPALAIAATLAPELRVGTWVYASPLRAASSVAWESHSLSVLTEGRFEMGIGPGRPGMEEELRQSGLPVATPSGRLAQVRDAISALRELDGPDLHTPVVVAARGPKSWALATELADTIICAVPSESRDEAVRMATAARATRDMELALHVAVVGDERSAFMAGPDTDIAALRAKDSLLVLPADPKAAVEELLRRREEGGFSYIVIGANAAEVLAPAVAELTGR</sequence>
<dbReference type="Proteomes" id="UP001500542">
    <property type="component" value="Unassembled WGS sequence"/>
</dbReference>